<dbReference type="OrthoDB" id="7354940at2"/>
<dbReference type="EMBL" id="CP025612">
    <property type="protein sequence ID" value="AUN32468.1"/>
    <property type="molecule type" value="Genomic_DNA"/>
</dbReference>
<reference evidence="1 2" key="1">
    <citation type="submission" date="2017-12" db="EMBL/GenBank/DDBJ databases">
        <title>Genomes of bacteria within cyanobacterial aggregates.</title>
        <authorList>
            <person name="Cai H."/>
        </authorList>
    </citation>
    <scope>NUCLEOTIDE SEQUENCE [LARGE SCALE GENOMIC DNA]</scope>
    <source>
        <strain evidence="1 2">TH16</strain>
    </source>
</reference>
<protein>
    <submittedName>
        <fullName evidence="1">Uncharacterized protein</fullName>
    </submittedName>
</protein>
<accession>A0A2K9NHA0</accession>
<dbReference type="RefSeq" id="WP_102114004.1">
    <property type="nucleotide sequence ID" value="NZ_BMGN01000007.1"/>
</dbReference>
<dbReference type="KEGG" id="ncb:C0V82_19070"/>
<evidence type="ECO:0000313" key="1">
    <source>
        <dbReference type="EMBL" id="AUN32468.1"/>
    </source>
</evidence>
<sequence length="118" mass="12798">MIPSPHFQILVREVAVTLPVAGRAGDLDCRINLRLGTSVTGPFTGDPDDISMTVDYSQIVRHILGPFRDNGPFVDSEGVARTLGRFIFAFDGRIVTQKISVASPADPGFACQIDLERP</sequence>
<keyword evidence="2" id="KW-1185">Reference proteome</keyword>
<dbReference type="AlphaFoldDB" id="A0A2K9NHA0"/>
<proteinExistence type="predicted"/>
<organism evidence="1 2">
    <name type="scientific">Niveispirillum cyanobacteriorum</name>
    <dbReference type="NCBI Taxonomy" id="1612173"/>
    <lineage>
        <taxon>Bacteria</taxon>
        <taxon>Pseudomonadati</taxon>
        <taxon>Pseudomonadota</taxon>
        <taxon>Alphaproteobacteria</taxon>
        <taxon>Rhodospirillales</taxon>
        <taxon>Azospirillaceae</taxon>
        <taxon>Niveispirillum</taxon>
    </lineage>
</organism>
<dbReference type="Proteomes" id="UP000234752">
    <property type="component" value="Chromosome eg_2"/>
</dbReference>
<gene>
    <name evidence="1" type="ORF">C0V82_19070</name>
</gene>
<name>A0A2K9NHA0_9PROT</name>
<evidence type="ECO:0000313" key="2">
    <source>
        <dbReference type="Proteomes" id="UP000234752"/>
    </source>
</evidence>